<comment type="caution">
    <text evidence="1">The sequence shown here is derived from an EMBL/GenBank/DDBJ whole genome shotgun (WGS) entry which is preliminary data.</text>
</comment>
<dbReference type="Proteomes" id="UP001239111">
    <property type="component" value="Chromosome 3"/>
</dbReference>
<protein>
    <submittedName>
        <fullName evidence="1">Uncharacterized protein</fullName>
    </submittedName>
</protein>
<accession>A0ACC2NGA3</accession>
<evidence type="ECO:0000313" key="2">
    <source>
        <dbReference type="Proteomes" id="UP001239111"/>
    </source>
</evidence>
<evidence type="ECO:0000313" key="1">
    <source>
        <dbReference type="EMBL" id="KAJ8670193.1"/>
    </source>
</evidence>
<name>A0ACC2NGA3_9HYME</name>
<keyword evidence="2" id="KW-1185">Reference proteome</keyword>
<organism evidence="1 2">
    <name type="scientific">Eretmocerus hayati</name>
    <dbReference type="NCBI Taxonomy" id="131215"/>
    <lineage>
        <taxon>Eukaryota</taxon>
        <taxon>Metazoa</taxon>
        <taxon>Ecdysozoa</taxon>
        <taxon>Arthropoda</taxon>
        <taxon>Hexapoda</taxon>
        <taxon>Insecta</taxon>
        <taxon>Pterygota</taxon>
        <taxon>Neoptera</taxon>
        <taxon>Endopterygota</taxon>
        <taxon>Hymenoptera</taxon>
        <taxon>Apocrita</taxon>
        <taxon>Proctotrupomorpha</taxon>
        <taxon>Chalcidoidea</taxon>
        <taxon>Aphelinidae</taxon>
        <taxon>Aphelininae</taxon>
        <taxon>Eretmocerus</taxon>
    </lineage>
</organism>
<reference evidence="1" key="1">
    <citation type="submission" date="2023-04" db="EMBL/GenBank/DDBJ databases">
        <title>A chromosome-level genome assembly of the parasitoid wasp Eretmocerus hayati.</title>
        <authorList>
            <person name="Zhong Y."/>
            <person name="Liu S."/>
            <person name="Liu Y."/>
        </authorList>
    </citation>
    <scope>NUCLEOTIDE SEQUENCE</scope>
    <source>
        <strain evidence="1">ZJU_SS_LIU_2023</strain>
    </source>
</reference>
<sequence length="172" mass="19502">MESGNTADDRLEYRDYEDDCDYACSQEGSEKGDDNVEKIEPDRSRPSAANRSSLRSIRKRSVSRERRAIGQHNNNYKFAKELRRLEKEISSYAESTRLEMEKLKKIVDISSGSNNVCNKRRSSCSRVLSWIKDKGLTALITLSVFNPDIALRSLTAVRSFVAVDSILSFSPP</sequence>
<gene>
    <name evidence="1" type="ORF">QAD02_001452</name>
</gene>
<proteinExistence type="predicted"/>
<dbReference type="EMBL" id="CM056743">
    <property type="protein sequence ID" value="KAJ8670193.1"/>
    <property type="molecule type" value="Genomic_DNA"/>
</dbReference>